<keyword evidence="13" id="KW-0175">Coiled coil</keyword>
<feature type="region of interest" description="Disordered" evidence="14">
    <location>
        <begin position="66"/>
        <end position="138"/>
    </location>
</feature>
<evidence type="ECO:0000256" key="12">
    <source>
        <dbReference type="RuleBase" id="RU004478"/>
    </source>
</evidence>
<dbReference type="PANTHER" id="PTHR21237">
    <property type="entry name" value="GRPE PROTEIN"/>
    <property type="match status" value="1"/>
</dbReference>
<feature type="compositionally biased region" description="Basic and acidic residues" evidence="14">
    <location>
        <begin position="74"/>
        <end position="92"/>
    </location>
</feature>
<comment type="subunit">
    <text evidence="10">Probable component of the PAM complex, at least composed of SSC1 (mtHsp70), MGE1, TIM44, PAM16/TIM16, PAM17 and PAM18/TIM14. Interacts with SSQ1.</text>
</comment>
<dbReference type="SUPFAM" id="SSF51064">
    <property type="entry name" value="Head domain of nucleotide exchange factor GrpE"/>
    <property type="match status" value="1"/>
</dbReference>
<evidence type="ECO:0000313" key="16">
    <source>
        <dbReference type="Proteomes" id="UP000682877"/>
    </source>
</evidence>
<evidence type="ECO:0000256" key="4">
    <source>
        <dbReference type="ARBA" id="ARBA00022741"/>
    </source>
</evidence>
<keyword evidence="4" id="KW-0547">Nucleotide-binding</keyword>
<dbReference type="GO" id="GO:0051087">
    <property type="term" value="F:protein-folding chaperone binding"/>
    <property type="evidence" value="ECO:0007669"/>
    <property type="project" value="InterPro"/>
</dbReference>
<evidence type="ECO:0000256" key="2">
    <source>
        <dbReference type="ARBA" id="ARBA00009054"/>
    </source>
</evidence>
<comment type="similarity">
    <text evidence="2 12">Belongs to the GrpE family.</text>
</comment>
<dbReference type="GO" id="GO:0001405">
    <property type="term" value="C:PAM complex, Tim23 associated import motor"/>
    <property type="evidence" value="ECO:0007669"/>
    <property type="project" value="TreeGrafter"/>
</dbReference>
<dbReference type="AlphaFoldDB" id="A0A8S2B0L2"/>
<dbReference type="PROSITE" id="PS01071">
    <property type="entry name" value="GRPE"/>
    <property type="match status" value="1"/>
</dbReference>
<evidence type="ECO:0000256" key="3">
    <source>
        <dbReference type="ARBA" id="ARBA00022723"/>
    </source>
</evidence>
<dbReference type="GO" id="GO:0005524">
    <property type="term" value="F:ATP binding"/>
    <property type="evidence" value="ECO:0007669"/>
    <property type="project" value="UniProtKB-KW"/>
</dbReference>
<evidence type="ECO:0000256" key="11">
    <source>
        <dbReference type="RuleBase" id="RU000640"/>
    </source>
</evidence>
<keyword evidence="9 11" id="KW-0143">Chaperone</keyword>
<dbReference type="PRINTS" id="PR00773">
    <property type="entry name" value="GRPEPROTEIN"/>
</dbReference>
<organism evidence="15 16">
    <name type="scientific">Arabidopsis arenosa</name>
    <name type="common">Sand rock-cress</name>
    <name type="synonym">Cardaminopsis arenosa</name>
    <dbReference type="NCBI Taxonomy" id="38785"/>
    <lineage>
        <taxon>Eukaryota</taxon>
        <taxon>Viridiplantae</taxon>
        <taxon>Streptophyta</taxon>
        <taxon>Embryophyta</taxon>
        <taxon>Tracheophyta</taxon>
        <taxon>Spermatophyta</taxon>
        <taxon>Magnoliopsida</taxon>
        <taxon>eudicotyledons</taxon>
        <taxon>Gunneridae</taxon>
        <taxon>Pentapetalae</taxon>
        <taxon>rosids</taxon>
        <taxon>malvids</taxon>
        <taxon>Brassicales</taxon>
        <taxon>Brassicaceae</taxon>
        <taxon>Camelineae</taxon>
        <taxon>Arabidopsis</taxon>
    </lineage>
</organism>
<dbReference type="PANTHER" id="PTHR21237:SF41">
    <property type="entry name" value="GRPE PROTEIN HOMOLOG 2, MITOCHONDRIAL"/>
    <property type="match status" value="1"/>
</dbReference>
<dbReference type="InterPro" id="IPR009012">
    <property type="entry name" value="GrpE_head"/>
</dbReference>
<dbReference type="HAMAP" id="MF_01151">
    <property type="entry name" value="GrpE"/>
    <property type="match status" value="1"/>
</dbReference>
<evidence type="ECO:0000256" key="5">
    <source>
        <dbReference type="ARBA" id="ARBA00022840"/>
    </source>
</evidence>
<dbReference type="CDD" id="cd00446">
    <property type="entry name" value="GrpE"/>
    <property type="match status" value="1"/>
</dbReference>
<dbReference type="EMBL" id="LR999457">
    <property type="protein sequence ID" value="CAE6174865.1"/>
    <property type="molecule type" value="Genomic_DNA"/>
</dbReference>
<comment type="function">
    <text evidence="11">Essential component of the PAM complex, a complex required for the translocation of transit peptide-containing proteins from the inner membrane into the mitochondrial matrix in an ATP-dependent manner.</text>
</comment>
<evidence type="ECO:0000256" key="1">
    <source>
        <dbReference type="ARBA" id="ARBA00004305"/>
    </source>
</evidence>
<dbReference type="GO" id="GO:0051082">
    <property type="term" value="F:unfolded protein binding"/>
    <property type="evidence" value="ECO:0007669"/>
    <property type="project" value="TreeGrafter"/>
</dbReference>
<accession>A0A8S2B0L2</accession>
<evidence type="ECO:0000313" key="15">
    <source>
        <dbReference type="EMBL" id="CAE6174865.1"/>
    </source>
</evidence>
<protein>
    <recommendedName>
        <fullName evidence="11">GrpE protein homolog</fullName>
    </recommendedName>
</protein>
<gene>
    <name evidence="15" type="ORF">AARE701A_LOCUS18375</name>
</gene>
<dbReference type="Proteomes" id="UP000682877">
    <property type="component" value="Chromosome 7"/>
</dbReference>
<dbReference type="InterPro" id="IPR000740">
    <property type="entry name" value="GrpE"/>
</dbReference>
<dbReference type="Gene3D" id="3.90.20.20">
    <property type="match status" value="1"/>
</dbReference>
<evidence type="ECO:0000256" key="9">
    <source>
        <dbReference type="ARBA" id="ARBA00023186"/>
    </source>
</evidence>
<dbReference type="FunFam" id="3.90.20.20:FF:000005">
    <property type="entry name" value="GrpE protein homolog"/>
    <property type="match status" value="1"/>
</dbReference>
<sequence>MLVSRILSRVSRSAGLRSSLSAVTLPARNQTPVFSSRFHSLAHEFSLKLVPARVSMDSFALQRFSFSSSTSPESDEKKTYTEASKTSEEKPTAEANQPGLDTESKDSVTDSAKRKRKGAKGAASSESDSESDDDELSKDDLVKLVAEKEELLSEKEEEIKKMKDKVLRTYAEMENVMDRTRRDAENTKKYAVQNFAKSLLDVADNLGRASSVVKESFSKLDTSEDSAGAAPLLKTLLEGVEMTEKQLAEVFKKFGMEKYDPTNEPFDPNRHNAVFQVPDASKPEGTVAHVLKYGYTLYDRVIRPAEVGVTQGGENQEEKKESDA</sequence>
<feature type="coiled-coil region" evidence="13">
    <location>
        <begin position="138"/>
        <end position="183"/>
    </location>
</feature>
<evidence type="ECO:0000256" key="8">
    <source>
        <dbReference type="ARBA" id="ARBA00023128"/>
    </source>
</evidence>
<keyword evidence="7" id="KW-0186">Copper</keyword>
<dbReference type="FunFam" id="2.30.22.10:FF:000002">
    <property type="entry name" value="GrpE protein homolog"/>
    <property type="match status" value="1"/>
</dbReference>
<feature type="compositionally biased region" description="Basic and acidic residues" evidence="14">
    <location>
        <begin position="102"/>
        <end position="112"/>
    </location>
</feature>
<dbReference type="GO" id="GO:0046872">
    <property type="term" value="F:metal ion binding"/>
    <property type="evidence" value="ECO:0007669"/>
    <property type="project" value="UniProtKB-KW"/>
</dbReference>
<dbReference type="Gene3D" id="2.30.22.10">
    <property type="entry name" value="Head domain of nucleotide exchange factor GrpE"/>
    <property type="match status" value="1"/>
</dbReference>
<dbReference type="SUPFAM" id="SSF58014">
    <property type="entry name" value="Coiled-coil domain of nucleotide exchange factor GrpE"/>
    <property type="match status" value="1"/>
</dbReference>
<evidence type="ECO:0000256" key="6">
    <source>
        <dbReference type="ARBA" id="ARBA00022946"/>
    </source>
</evidence>
<dbReference type="GO" id="GO:0006457">
    <property type="term" value="P:protein folding"/>
    <property type="evidence" value="ECO:0007669"/>
    <property type="project" value="InterPro"/>
</dbReference>
<name>A0A8S2B0L2_ARAAE</name>
<evidence type="ECO:0000256" key="10">
    <source>
        <dbReference type="ARBA" id="ARBA00063669"/>
    </source>
</evidence>
<proteinExistence type="inferred from homology"/>
<keyword evidence="8 11" id="KW-0496">Mitochondrion</keyword>
<evidence type="ECO:0000256" key="13">
    <source>
        <dbReference type="SAM" id="Coils"/>
    </source>
</evidence>
<comment type="subcellular location">
    <subcellularLocation>
        <location evidence="1 11">Mitochondrion matrix</location>
    </subcellularLocation>
</comment>
<feature type="compositionally biased region" description="Acidic residues" evidence="14">
    <location>
        <begin position="127"/>
        <end position="137"/>
    </location>
</feature>
<dbReference type="GO" id="GO:0042803">
    <property type="term" value="F:protein homodimerization activity"/>
    <property type="evidence" value="ECO:0007669"/>
    <property type="project" value="InterPro"/>
</dbReference>
<reference evidence="15" key="1">
    <citation type="submission" date="2021-01" db="EMBL/GenBank/DDBJ databases">
        <authorList>
            <person name="Bezrukov I."/>
        </authorList>
    </citation>
    <scope>NUCLEOTIDE SEQUENCE</scope>
</reference>
<evidence type="ECO:0000256" key="7">
    <source>
        <dbReference type="ARBA" id="ARBA00023008"/>
    </source>
</evidence>
<dbReference type="Pfam" id="PF01025">
    <property type="entry name" value="GrpE"/>
    <property type="match status" value="1"/>
</dbReference>
<dbReference type="GO" id="GO:0000774">
    <property type="term" value="F:adenyl-nucleotide exchange factor activity"/>
    <property type="evidence" value="ECO:0007669"/>
    <property type="project" value="InterPro"/>
</dbReference>
<keyword evidence="5" id="KW-0067">ATP-binding</keyword>
<dbReference type="InterPro" id="IPR013805">
    <property type="entry name" value="GrpE_CC"/>
</dbReference>
<keyword evidence="16" id="KW-1185">Reference proteome</keyword>
<keyword evidence="6" id="KW-0809">Transit peptide</keyword>
<dbReference type="GO" id="GO:0030150">
    <property type="term" value="P:protein import into mitochondrial matrix"/>
    <property type="evidence" value="ECO:0007669"/>
    <property type="project" value="TreeGrafter"/>
</dbReference>
<keyword evidence="3" id="KW-0479">Metal-binding</keyword>
<evidence type="ECO:0000256" key="14">
    <source>
        <dbReference type="SAM" id="MobiDB-lite"/>
    </source>
</evidence>